<evidence type="ECO:0000313" key="2">
    <source>
        <dbReference type="EMBL" id="AII15465.1"/>
    </source>
</evidence>
<reference evidence="3" key="1">
    <citation type="journal article" date="2014" name="Genome Announc.">
        <title>Complete Genome Sequence of Campylobacter iguaniorum Strain 1485ET, Isolated from a Bearded Dragon (Pogona vitticeps).</title>
        <authorList>
            <person name="Gilbert M.J."/>
            <person name="Miller W.G."/>
            <person name="Yee E."/>
            <person name="Kik M."/>
            <person name="Wagenaar J.A."/>
            <person name="Duim B."/>
        </authorList>
    </citation>
    <scope>NUCLEOTIDE SEQUENCE [LARGE SCALE GENOMIC DNA]</scope>
    <source>
        <strain evidence="3">1485E</strain>
    </source>
</reference>
<name>A0A076FB44_9BACT</name>
<dbReference type="GO" id="GO:0019239">
    <property type="term" value="F:deaminase activity"/>
    <property type="evidence" value="ECO:0007669"/>
    <property type="project" value="TreeGrafter"/>
</dbReference>
<sequence>MDYPKAIGPYSAYRVAGNLVFCSGQIPLEPNTGKIAKDINAQAHQALKNVGGLLKEVGLSYENVVKTTVFLADIADFNAVNEIYGEYFKEPYPARSAVAVKDLPKGVKIEVEVIASK</sequence>
<dbReference type="AlphaFoldDB" id="A0A076FB44"/>
<dbReference type="Pfam" id="PF01042">
    <property type="entry name" value="Ribonuc_L-PSP"/>
    <property type="match status" value="1"/>
</dbReference>
<dbReference type="GO" id="GO:0005829">
    <property type="term" value="C:cytosol"/>
    <property type="evidence" value="ECO:0007669"/>
    <property type="project" value="TreeGrafter"/>
</dbReference>
<dbReference type="eggNOG" id="COG0251">
    <property type="taxonomic scope" value="Bacteria"/>
</dbReference>
<dbReference type="NCBIfam" id="TIGR00004">
    <property type="entry name" value="Rid family detoxifying hydrolase"/>
    <property type="match status" value="1"/>
</dbReference>
<gene>
    <name evidence="2" type="primary">cfiP</name>
    <name evidence="2" type="ORF">CIG1485E_1651</name>
</gene>
<dbReference type="Proteomes" id="UP000028486">
    <property type="component" value="Chromosome"/>
</dbReference>
<dbReference type="InterPro" id="IPR006175">
    <property type="entry name" value="YjgF/YER057c/UK114"/>
</dbReference>
<dbReference type="SUPFAM" id="SSF55298">
    <property type="entry name" value="YjgF-like"/>
    <property type="match status" value="1"/>
</dbReference>
<dbReference type="EMBL" id="CP009043">
    <property type="protein sequence ID" value="AII15465.1"/>
    <property type="molecule type" value="Genomic_DNA"/>
</dbReference>
<dbReference type="OrthoDB" id="9808943at2"/>
<dbReference type="InterPro" id="IPR006056">
    <property type="entry name" value="RidA"/>
</dbReference>
<keyword evidence="3" id="KW-1185">Reference proteome</keyword>
<dbReference type="InterPro" id="IPR035959">
    <property type="entry name" value="RutC-like_sf"/>
</dbReference>
<dbReference type="FunFam" id="3.30.1330.40:FF:000001">
    <property type="entry name" value="L-PSP family endoribonuclease"/>
    <property type="match status" value="1"/>
</dbReference>
<organism evidence="2 3">
    <name type="scientific">Campylobacter iguaniorum</name>
    <dbReference type="NCBI Taxonomy" id="1244531"/>
    <lineage>
        <taxon>Bacteria</taxon>
        <taxon>Pseudomonadati</taxon>
        <taxon>Campylobacterota</taxon>
        <taxon>Epsilonproteobacteria</taxon>
        <taxon>Campylobacterales</taxon>
        <taxon>Campylobacteraceae</taxon>
        <taxon>Campylobacter</taxon>
    </lineage>
</organism>
<accession>A0A076FB44</accession>
<dbReference type="PANTHER" id="PTHR11803">
    <property type="entry name" value="2-IMINOBUTANOATE/2-IMINOPROPANOATE DEAMINASE RIDA"/>
    <property type="match status" value="1"/>
</dbReference>
<comment type="similarity">
    <text evidence="1">Belongs to the RutC family.</text>
</comment>
<dbReference type="RefSeq" id="WP_038455356.1">
    <property type="nucleotide sequence ID" value="NZ_CP009043.1"/>
</dbReference>
<dbReference type="KEGG" id="caj:CIG1485E_1651"/>
<proteinExistence type="inferred from homology"/>
<dbReference type="HOGENOM" id="CLU_100715_7_0_7"/>
<evidence type="ECO:0000313" key="3">
    <source>
        <dbReference type="Proteomes" id="UP000028486"/>
    </source>
</evidence>
<dbReference type="CDD" id="cd00448">
    <property type="entry name" value="YjgF_YER057c_UK114_family"/>
    <property type="match status" value="1"/>
</dbReference>
<dbReference type="STRING" id="1244531.CIG2463D_1849"/>
<dbReference type="Gene3D" id="3.30.1330.40">
    <property type="entry name" value="RutC-like"/>
    <property type="match status" value="1"/>
</dbReference>
<dbReference type="PANTHER" id="PTHR11803:SF39">
    <property type="entry name" value="2-IMINOBUTANOATE_2-IMINOPROPANOATE DEAMINASE"/>
    <property type="match status" value="1"/>
</dbReference>
<protein>
    <submittedName>
        <fullName evidence="2">Reactive intermediate/imine deaminase</fullName>
    </submittedName>
</protein>
<evidence type="ECO:0000256" key="1">
    <source>
        <dbReference type="ARBA" id="ARBA00010552"/>
    </source>
</evidence>